<dbReference type="EMBL" id="QPJL01000021">
    <property type="protein sequence ID" value="RCW79972.1"/>
    <property type="molecule type" value="Genomic_DNA"/>
</dbReference>
<evidence type="ECO:0008006" key="3">
    <source>
        <dbReference type="Google" id="ProtNLM"/>
    </source>
</evidence>
<dbReference type="InterPro" id="IPR038109">
    <property type="entry name" value="DNA_bind_recomb_sf"/>
</dbReference>
<organism evidence="1 2">
    <name type="scientific">Paracoccus lutimaris</name>
    <dbReference type="NCBI Taxonomy" id="1490030"/>
    <lineage>
        <taxon>Bacteria</taxon>
        <taxon>Pseudomonadati</taxon>
        <taxon>Pseudomonadota</taxon>
        <taxon>Alphaproteobacteria</taxon>
        <taxon>Rhodobacterales</taxon>
        <taxon>Paracoccaceae</taxon>
        <taxon>Paracoccus</taxon>
    </lineage>
</organism>
<gene>
    <name evidence="1" type="ORF">DFP89_1211</name>
</gene>
<reference evidence="1 2" key="1">
    <citation type="submission" date="2018-07" db="EMBL/GenBank/DDBJ databases">
        <title>Genomic Encyclopedia of Type Strains, Phase III (KMG-III): the genomes of soil and plant-associated and newly described type strains.</title>
        <authorList>
            <person name="Whitman W."/>
        </authorList>
    </citation>
    <scope>NUCLEOTIDE SEQUENCE [LARGE SCALE GENOMIC DNA]</scope>
    <source>
        <strain evidence="1 2">CECT 8525</strain>
    </source>
</reference>
<sequence>PAGSSRGKVAHGSILNDNFRCCRVKSQWQSTKAYPGEHQAIIDQQLWDQVHAILRQNPRKRANNTRAQAPALLKGLIFTATGAAMTPSSTKKGARRYRYYVSMDVIKNREPSDEGIPRRLSADLVEAAVVTELRRVMRAPSITAQVIAHLAREGHAFAEADVISALQTFADVWGQLFPAEQTRIVQLLVRRVTVTSEGLVIDVRTDGVSGVMRDMMAPRKKVAAE</sequence>
<feature type="non-terminal residue" evidence="1">
    <location>
        <position position="1"/>
    </location>
</feature>
<dbReference type="RefSeq" id="WP_220269852.1">
    <property type="nucleotide sequence ID" value="NZ_QPJL01000021.1"/>
</dbReference>
<dbReference type="Gene3D" id="3.90.1750.20">
    <property type="entry name" value="Putative Large Serine Recombinase, Chain B, Domain 2"/>
    <property type="match status" value="1"/>
</dbReference>
<dbReference type="AlphaFoldDB" id="A0A368YIB6"/>
<keyword evidence="2" id="KW-1185">Reference proteome</keyword>
<dbReference type="Proteomes" id="UP000253345">
    <property type="component" value="Unassembled WGS sequence"/>
</dbReference>
<protein>
    <recommendedName>
        <fullName evidence="3">Recombinase</fullName>
    </recommendedName>
</protein>
<evidence type="ECO:0000313" key="2">
    <source>
        <dbReference type="Proteomes" id="UP000253345"/>
    </source>
</evidence>
<proteinExistence type="predicted"/>
<comment type="caution">
    <text evidence="1">The sequence shown here is derived from an EMBL/GenBank/DDBJ whole genome shotgun (WGS) entry which is preliminary data.</text>
</comment>
<accession>A0A368YIB6</accession>
<name>A0A368YIB6_9RHOB</name>
<evidence type="ECO:0000313" key="1">
    <source>
        <dbReference type="EMBL" id="RCW79972.1"/>
    </source>
</evidence>